<dbReference type="GO" id="GO:0004407">
    <property type="term" value="F:histone deacetylase activity"/>
    <property type="evidence" value="ECO:0007669"/>
    <property type="project" value="TreeGrafter"/>
</dbReference>
<feature type="domain" description="Histone deacetylase" evidence="2">
    <location>
        <begin position="18"/>
        <end position="279"/>
    </location>
</feature>
<dbReference type="GO" id="GO:0040029">
    <property type="term" value="P:epigenetic regulation of gene expression"/>
    <property type="evidence" value="ECO:0007669"/>
    <property type="project" value="TreeGrafter"/>
</dbReference>
<sequence length="302" mass="32369">MMRVFYSPEYVGSDYAFETTRKAKWVADSLLKSPLLGIELVEPEPLPPNLVTAVHDPDYVRAVETGVPRGLAESQGFEWDAGLWPMVLASNGGAVAAARAALEQGVAGSLSSGLHHARHERGAGYCTFNGLVIAAQAALAAGARSVLILDLDAHCGGGTESLIAGEPRIRQLDVSVSSFDSYPTSESAMRAMAGSSSEYLPTVERMLHEVGRQDHNFDLCVYNAGMDPFEDCPTGGQAGITRQTLAAREAMVFEWCDRRRLPIAFVLAGGYLGPSLDECGLVSLHRLTLSAATQSRLTRRSI</sequence>
<dbReference type="PANTHER" id="PTHR10625:SF19">
    <property type="entry name" value="HISTONE DEACETYLASE 12"/>
    <property type="match status" value="1"/>
</dbReference>
<evidence type="ECO:0000313" key="3">
    <source>
        <dbReference type="EMBL" id="QDT70996.1"/>
    </source>
</evidence>
<dbReference type="InterPro" id="IPR023801">
    <property type="entry name" value="His_deacetylse_dom"/>
</dbReference>
<dbReference type="RefSeq" id="WP_210421083.1">
    <property type="nucleotide sequence ID" value="NZ_CP036339.1"/>
</dbReference>
<evidence type="ECO:0000313" key="4">
    <source>
        <dbReference type="Proteomes" id="UP000317909"/>
    </source>
</evidence>
<dbReference type="InterPro" id="IPR023696">
    <property type="entry name" value="Ureohydrolase_dom_sf"/>
</dbReference>
<evidence type="ECO:0000256" key="1">
    <source>
        <dbReference type="ARBA" id="ARBA00005947"/>
    </source>
</evidence>
<organism evidence="3 4">
    <name type="scientific">Lacipirellula limnantheis</name>
    <dbReference type="NCBI Taxonomy" id="2528024"/>
    <lineage>
        <taxon>Bacteria</taxon>
        <taxon>Pseudomonadati</taxon>
        <taxon>Planctomycetota</taxon>
        <taxon>Planctomycetia</taxon>
        <taxon>Pirellulales</taxon>
        <taxon>Lacipirellulaceae</taxon>
        <taxon>Lacipirellula</taxon>
    </lineage>
</organism>
<comment type="similarity">
    <text evidence="1">Belongs to the histone deacetylase family.</text>
</comment>
<name>A0A517TRJ4_9BACT</name>
<dbReference type="InterPro" id="IPR000286">
    <property type="entry name" value="HDACs"/>
</dbReference>
<dbReference type="KEGG" id="llh:I41_01510"/>
<dbReference type="Gene3D" id="3.40.800.20">
    <property type="entry name" value="Histone deacetylase domain"/>
    <property type="match status" value="1"/>
</dbReference>
<reference evidence="3 4" key="1">
    <citation type="submission" date="2019-02" db="EMBL/GenBank/DDBJ databases">
        <title>Deep-cultivation of Planctomycetes and their phenomic and genomic characterization uncovers novel biology.</title>
        <authorList>
            <person name="Wiegand S."/>
            <person name="Jogler M."/>
            <person name="Boedeker C."/>
            <person name="Pinto D."/>
            <person name="Vollmers J."/>
            <person name="Rivas-Marin E."/>
            <person name="Kohn T."/>
            <person name="Peeters S.H."/>
            <person name="Heuer A."/>
            <person name="Rast P."/>
            <person name="Oberbeckmann S."/>
            <person name="Bunk B."/>
            <person name="Jeske O."/>
            <person name="Meyerdierks A."/>
            <person name="Storesund J.E."/>
            <person name="Kallscheuer N."/>
            <person name="Luecker S."/>
            <person name="Lage O.M."/>
            <person name="Pohl T."/>
            <person name="Merkel B.J."/>
            <person name="Hornburger P."/>
            <person name="Mueller R.-W."/>
            <person name="Bruemmer F."/>
            <person name="Labrenz M."/>
            <person name="Spormann A.M."/>
            <person name="Op den Camp H."/>
            <person name="Overmann J."/>
            <person name="Amann R."/>
            <person name="Jetten M.S.M."/>
            <person name="Mascher T."/>
            <person name="Medema M.H."/>
            <person name="Devos D.P."/>
            <person name="Kaster A.-K."/>
            <person name="Ovreas L."/>
            <person name="Rohde M."/>
            <person name="Galperin M.Y."/>
            <person name="Jogler C."/>
        </authorList>
    </citation>
    <scope>NUCLEOTIDE SEQUENCE [LARGE SCALE GENOMIC DNA]</scope>
    <source>
        <strain evidence="3 4">I41</strain>
    </source>
</reference>
<dbReference type="SUPFAM" id="SSF52768">
    <property type="entry name" value="Arginase/deacetylase"/>
    <property type="match status" value="1"/>
</dbReference>
<dbReference type="AlphaFoldDB" id="A0A517TRJ4"/>
<dbReference type="Pfam" id="PF00850">
    <property type="entry name" value="Hist_deacetyl"/>
    <property type="match status" value="1"/>
</dbReference>
<dbReference type="InterPro" id="IPR037138">
    <property type="entry name" value="His_deacetylse_dom_sf"/>
</dbReference>
<dbReference type="Proteomes" id="UP000317909">
    <property type="component" value="Chromosome"/>
</dbReference>
<protein>
    <submittedName>
        <fullName evidence="3">Acetoin utilization protein AcuC</fullName>
    </submittedName>
</protein>
<dbReference type="EMBL" id="CP036339">
    <property type="protein sequence ID" value="QDT70996.1"/>
    <property type="molecule type" value="Genomic_DNA"/>
</dbReference>
<keyword evidence="4" id="KW-1185">Reference proteome</keyword>
<accession>A0A517TRJ4</accession>
<gene>
    <name evidence="3" type="primary">acuC</name>
    <name evidence="3" type="ORF">I41_01510</name>
</gene>
<evidence type="ECO:0000259" key="2">
    <source>
        <dbReference type="Pfam" id="PF00850"/>
    </source>
</evidence>
<dbReference type="PANTHER" id="PTHR10625">
    <property type="entry name" value="HISTONE DEACETYLASE HDAC1-RELATED"/>
    <property type="match status" value="1"/>
</dbReference>
<proteinExistence type="inferred from homology"/>
<dbReference type="PRINTS" id="PR01270">
    <property type="entry name" value="HDASUPER"/>
</dbReference>